<dbReference type="OrthoDB" id="9810250at2"/>
<evidence type="ECO:0000259" key="3">
    <source>
        <dbReference type="PROSITE" id="PS50977"/>
    </source>
</evidence>
<protein>
    <recommendedName>
        <fullName evidence="3">HTH tetR-type domain-containing protein</fullName>
    </recommendedName>
</protein>
<dbReference type="PANTHER" id="PTHR43479:SF7">
    <property type="entry name" value="TETR-FAMILY TRANSCRIPTIONAL REGULATOR"/>
    <property type="match status" value="1"/>
</dbReference>
<dbReference type="PATRIC" id="fig|263475.3.peg.1098"/>
<feature type="DNA-binding region" description="H-T-H motif" evidence="2">
    <location>
        <begin position="36"/>
        <end position="55"/>
    </location>
</feature>
<dbReference type="EMBL" id="LILB01000001">
    <property type="protein sequence ID" value="KOO51562.1"/>
    <property type="molecule type" value="Genomic_DNA"/>
</dbReference>
<dbReference type="Gene3D" id="1.10.357.10">
    <property type="entry name" value="Tetracycline Repressor, domain 2"/>
    <property type="match status" value="1"/>
</dbReference>
<dbReference type="PROSITE" id="PS50977">
    <property type="entry name" value="HTH_TETR_2"/>
    <property type="match status" value="1"/>
</dbReference>
<comment type="caution">
    <text evidence="4">The sequence shown here is derived from an EMBL/GenBank/DDBJ whole genome shotgun (WGS) entry which is preliminary data.</text>
</comment>
<dbReference type="Pfam" id="PF14278">
    <property type="entry name" value="TetR_C_8"/>
    <property type="match status" value="1"/>
</dbReference>
<proteinExistence type="predicted"/>
<evidence type="ECO:0000313" key="5">
    <source>
        <dbReference type="Proteomes" id="UP000036867"/>
    </source>
</evidence>
<evidence type="ECO:0000313" key="4">
    <source>
        <dbReference type="EMBL" id="KOO51562.1"/>
    </source>
</evidence>
<dbReference type="PANTHER" id="PTHR43479">
    <property type="entry name" value="ACREF/ENVCD OPERON REPRESSOR-RELATED"/>
    <property type="match status" value="1"/>
</dbReference>
<accession>A0A0M0LKZ7</accession>
<keyword evidence="5" id="KW-1185">Reference proteome</keyword>
<dbReference type="STRING" id="263475.AMD00_03590"/>
<dbReference type="InterPro" id="IPR001647">
    <property type="entry name" value="HTH_TetR"/>
</dbReference>
<dbReference type="InterPro" id="IPR009057">
    <property type="entry name" value="Homeodomain-like_sf"/>
</dbReference>
<dbReference type="GO" id="GO:0003677">
    <property type="term" value="F:DNA binding"/>
    <property type="evidence" value="ECO:0007669"/>
    <property type="project" value="UniProtKB-UniRule"/>
</dbReference>
<dbReference type="InterPro" id="IPR050624">
    <property type="entry name" value="HTH-type_Tx_Regulator"/>
</dbReference>
<dbReference type="RefSeq" id="WP_053415706.1">
    <property type="nucleotide sequence ID" value="NZ_LILB01000001.1"/>
</dbReference>
<dbReference type="Proteomes" id="UP000036867">
    <property type="component" value="Unassembled WGS sequence"/>
</dbReference>
<dbReference type="SUPFAM" id="SSF46689">
    <property type="entry name" value="Homeodomain-like"/>
    <property type="match status" value="1"/>
</dbReference>
<organism evidence="4 5">
    <name type="scientific">Viridibacillus arvi</name>
    <dbReference type="NCBI Taxonomy" id="263475"/>
    <lineage>
        <taxon>Bacteria</taxon>
        <taxon>Bacillati</taxon>
        <taxon>Bacillota</taxon>
        <taxon>Bacilli</taxon>
        <taxon>Bacillales</taxon>
        <taxon>Caryophanaceae</taxon>
        <taxon>Viridibacillus</taxon>
    </lineage>
</organism>
<reference evidence="5" key="1">
    <citation type="submission" date="2015-08" db="EMBL/GenBank/DDBJ databases">
        <title>Fjat-10028 dsm 16317.</title>
        <authorList>
            <person name="Liu B."/>
            <person name="Wang J."/>
            <person name="Zhu Y."/>
            <person name="Liu G."/>
            <person name="Chen Q."/>
            <person name="Chen Z."/>
            <person name="Lan J."/>
            <person name="Che J."/>
            <person name="Ge C."/>
            <person name="Shi H."/>
            <person name="Pan Z."/>
            <person name="Liu X."/>
        </authorList>
    </citation>
    <scope>NUCLEOTIDE SEQUENCE [LARGE SCALE GENOMIC DNA]</scope>
    <source>
        <strain evidence="5">DSM 16317</strain>
    </source>
</reference>
<name>A0A0M0LKZ7_9BACL</name>
<sequence>MSIHKKQDPRALRTKKMLKNAVFSLLSENQDVAQLSVQKITSRAELNRATFYLHYEDINDLLSQIVQEIFDELSSKTEPLLQMKNLDKQEHLLGFLDYVYEYRKIFAVFIEHAEFKNSLFEFLKNVIHMRRSERNIATTENTVALEIMAASLLGIINWWIKDGIHYSSEYIAKQITSMYKKKPL</sequence>
<gene>
    <name evidence="4" type="ORF">AMD00_03590</name>
</gene>
<keyword evidence="1 2" id="KW-0238">DNA-binding</keyword>
<dbReference type="AlphaFoldDB" id="A0A0M0LKZ7"/>
<dbReference type="InterPro" id="IPR039532">
    <property type="entry name" value="TetR_C_Firmicutes"/>
</dbReference>
<feature type="domain" description="HTH tetR-type" evidence="3">
    <location>
        <begin position="12"/>
        <end position="73"/>
    </location>
</feature>
<evidence type="ECO:0000256" key="1">
    <source>
        <dbReference type="ARBA" id="ARBA00023125"/>
    </source>
</evidence>
<evidence type="ECO:0000256" key="2">
    <source>
        <dbReference type="PROSITE-ProRule" id="PRU00335"/>
    </source>
</evidence>
<dbReference type="GeneID" id="301135189"/>